<sequence>MAGQVAVQVSAEAAAVPVAVKQKVAVASAASLPFQDSLRTLTDGAAPERTPSHSWVTLCDPGQFQVTVQPLIAEVPAPCRPLRALHGAFPVVSLRPDTRDVSSAGDV</sequence>
<dbReference type="EMBL" id="JACHMB010000001">
    <property type="protein sequence ID" value="MBB5782695.1"/>
    <property type="molecule type" value="Genomic_DNA"/>
</dbReference>
<evidence type="ECO:0000313" key="1">
    <source>
        <dbReference type="EMBL" id="MBB5782695.1"/>
    </source>
</evidence>
<proteinExistence type="predicted"/>
<gene>
    <name evidence="1" type="ORF">HD596_009451</name>
</gene>
<dbReference type="AlphaFoldDB" id="A0A7W9LGB2"/>
<reference evidence="1 2" key="1">
    <citation type="submission" date="2020-08" db="EMBL/GenBank/DDBJ databases">
        <title>Sequencing the genomes of 1000 actinobacteria strains.</title>
        <authorList>
            <person name="Klenk H.-P."/>
        </authorList>
    </citation>
    <scope>NUCLEOTIDE SEQUENCE [LARGE SCALE GENOMIC DNA]</scope>
    <source>
        <strain evidence="1 2">DSM 45507</strain>
    </source>
</reference>
<dbReference type="Proteomes" id="UP000579153">
    <property type="component" value="Unassembled WGS sequence"/>
</dbReference>
<comment type="caution">
    <text evidence="1">The sequence shown here is derived from an EMBL/GenBank/DDBJ whole genome shotgun (WGS) entry which is preliminary data.</text>
</comment>
<accession>A0A7W9LGB2</accession>
<organism evidence="1 2">
    <name type="scientific">Nonomuraea jabiensis</name>
    <dbReference type="NCBI Taxonomy" id="882448"/>
    <lineage>
        <taxon>Bacteria</taxon>
        <taxon>Bacillati</taxon>
        <taxon>Actinomycetota</taxon>
        <taxon>Actinomycetes</taxon>
        <taxon>Streptosporangiales</taxon>
        <taxon>Streptosporangiaceae</taxon>
        <taxon>Nonomuraea</taxon>
    </lineage>
</organism>
<evidence type="ECO:0000313" key="2">
    <source>
        <dbReference type="Proteomes" id="UP000579153"/>
    </source>
</evidence>
<protein>
    <submittedName>
        <fullName evidence="1">Uncharacterized protein</fullName>
    </submittedName>
</protein>
<keyword evidence="2" id="KW-1185">Reference proteome</keyword>
<name>A0A7W9LGB2_9ACTN</name>